<evidence type="ECO:0000259" key="1">
    <source>
        <dbReference type="SMART" id="SM00849"/>
    </source>
</evidence>
<sequence length="255" mass="29083">MSMRVTFLGTGTSQGVPVIACPCPVCHSADPRDKRLRCSVLIETPEATIVIDSGPDFRYQMLRADVRKLDAILFTHGHKDHTAGLDDVRAYNYFMQQPLDVYATEETQEVLHREFQYIFKNADYPGVPQINLHTMRNEAFEINGLRIQPIRVLHYKMEVFGFRIGDFTYITDANFIAPEEMDKARGSHTLVLNALRHEAHISHFTLEEAIAVARDIAPSTTYFTHISHQLGLHEEISAHLPENMRLSFDGLQLVF</sequence>
<dbReference type="InterPro" id="IPR001279">
    <property type="entry name" value="Metallo-B-lactamas"/>
</dbReference>
<feature type="domain" description="Metallo-beta-lactamase" evidence="1">
    <location>
        <begin position="36"/>
        <end position="214"/>
    </location>
</feature>
<dbReference type="EMBL" id="BAABEZ010000022">
    <property type="protein sequence ID" value="GAA4453476.1"/>
    <property type="molecule type" value="Genomic_DNA"/>
</dbReference>
<reference evidence="3" key="1">
    <citation type="journal article" date="2019" name="Int. J. Syst. Evol. Microbiol.">
        <title>The Global Catalogue of Microorganisms (GCM) 10K type strain sequencing project: providing services to taxonomists for standard genome sequencing and annotation.</title>
        <authorList>
            <consortium name="The Broad Institute Genomics Platform"/>
            <consortium name="The Broad Institute Genome Sequencing Center for Infectious Disease"/>
            <person name="Wu L."/>
            <person name="Ma J."/>
        </authorList>
    </citation>
    <scope>NUCLEOTIDE SEQUENCE [LARGE SCALE GENOMIC DNA]</scope>
    <source>
        <strain evidence="3">JCM 31921</strain>
    </source>
</reference>
<dbReference type="PANTHER" id="PTHR42663:SF6">
    <property type="entry name" value="HYDROLASE C777.06C-RELATED"/>
    <property type="match status" value="1"/>
</dbReference>
<gene>
    <name evidence="2" type="ORF">GCM10023092_13910</name>
</gene>
<dbReference type="Pfam" id="PF12706">
    <property type="entry name" value="Lactamase_B_2"/>
    <property type="match status" value="1"/>
</dbReference>
<dbReference type="InterPro" id="IPR036866">
    <property type="entry name" value="RibonucZ/Hydroxyglut_hydro"/>
</dbReference>
<comment type="caution">
    <text evidence="2">The sequence shown here is derived from an EMBL/GenBank/DDBJ whole genome shotgun (WGS) entry which is preliminary data.</text>
</comment>
<dbReference type="SMART" id="SM00849">
    <property type="entry name" value="Lactamase_B"/>
    <property type="match status" value="1"/>
</dbReference>
<evidence type="ECO:0000313" key="3">
    <source>
        <dbReference type="Proteomes" id="UP001501410"/>
    </source>
</evidence>
<dbReference type="Proteomes" id="UP001501410">
    <property type="component" value="Unassembled WGS sequence"/>
</dbReference>
<evidence type="ECO:0000313" key="2">
    <source>
        <dbReference type="EMBL" id="GAA4453476.1"/>
    </source>
</evidence>
<keyword evidence="3" id="KW-1185">Reference proteome</keyword>
<dbReference type="Gene3D" id="3.60.15.10">
    <property type="entry name" value="Ribonuclease Z/Hydroxyacylglutathione hydrolase-like"/>
    <property type="match status" value="1"/>
</dbReference>
<proteinExistence type="predicted"/>
<dbReference type="CDD" id="cd16279">
    <property type="entry name" value="metallo-hydrolase-like_MBL-fold"/>
    <property type="match status" value="1"/>
</dbReference>
<organism evidence="2 3">
    <name type="scientific">Rurimicrobium arvi</name>
    <dbReference type="NCBI Taxonomy" id="2049916"/>
    <lineage>
        <taxon>Bacteria</taxon>
        <taxon>Pseudomonadati</taxon>
        <taxon>Bacteroidota</taxon>
        <taxon>Chitinophagia</taxon>
        <taxon>Chitinophagales</taxon>
        <taxon>Chitinophagaceae</taxon>
        <taxon>Rurimicrobium</taxon>
    </lineage>
</organism>
<protein>
    <submittedName>
        <fullName evidence="2">MBL fold metallo-hydrolase</fullName>
    </submittedName>
</protein>
<accession>A0ABP8MNS5</accession>
<dbReference type="PANTHER" id="PTHR42663">
    <property type="entry name" value="HYDROLASE C777.06C-RELATED-RELATED"/>
    <property type="match status" value="1"/>
</dbReference>
<dbReference type="SUPFAM" id="SSF56281">
    <property type="entry name" value="Metallo-hydrolase/oxidoreductase"/>
    <property type="match status" value="1"/>
</dbReference>
<name>A0ABP8MNS5_9BACT</name>